<sequence length="192" mass="21490">MHVLSQGDFKNNLVRLRGISFYTQSNVHLVIKNAAINVMASLSHSVQDQNDQHENIQGERIGEQQIKGKKPQILSFSPLLPSTGLRIPQKLIEDVPAFDDALATAILSKTVESQIGQNSCLNIYDREVPRSFRAMQTPLSFGVTSAARSFVEVRRENMHKGTSQQRTGEDRIEAILLLESRFQGTTEDKKNS</sequence>
<dbReference type="EMBL" id="SNRW01020831">
    <property type="protein sequence ID" value="KAA6365104.1"/>
    <property type="molecule type" value="Genomic_DNA"/>
</dbReference>
<proteinExistence type="predicted"/>
<name>A0A5J4U439_9EUKA</name>
<protein>
    <submittedName>
        <fullName evidence="1">Uncharacterized protein</fullName>
    </submittedName>
</protein>
<evidence type="ECO:0000313" key="2">
    <source>
        <dbReference type="Proteomes" id="UP000324800"/>
    </source>
</evidence>
<dbReference type="AlphaFoldDB" id="A0A5J4U439"/>
<comment type="caution">
    <text evidence="1">The sequence shown here is derived from an EMBL/GenBank/DDBJ whole genome shotgun (WGS) entry which is preliminary data.</text>
</comment>
<organism evidence="1 2">
    <name type="scientific">Streblomastix strix</name>
    <dbReference type="NCBI Taxonomy" id="222440"/>
    <lineage>
        <taxon>Eukaryota</taxon>
        <taxon>Metamonada</taxon>
        <taxon>Preaxostyla</taxon>
        <taxon>Oxymonadida</taxon>
        <taxon>Streblomastigidae</taxon>
        <taxon>Streblomastix</taxon>
    </lineage>
</organism>
<accession>A0A5J4U439</accession>
<reference evidence="1 2" key="1">
    <citation type="submission" date="2019-03" db="EMBL/GenBank/DDBJ databases">
        <title>Single cell metagenomics reveals metabolic interactions within the superorganism composed of flagellate Streblomastix strix and complex community of Bacteroidetes bacteria on its surface.</title>
        <authorList>
            <person name="Treitli S.C."/>
            <person name="Kolisko M."/>
            <person name="Husnik F."/>
            <person name="Keeling P."/>
            <person name="Hampl V."/>
        </authorList>
    </citation>
    <scope>NUCLEOTIDE SEQUENCE [LARGE SCALE GENOMIC DNA]</scope>
    <source>
        <strain evidence="1">ST1C</strain>
    </source>
</reference>
<evidence type="ECO:0000313" key="1">
    <source>
        <dbReference type="EMBL" id="KAA6365104.1"/>
    </source>
</evidence>
<gene>
    <name evidence="1" type="ORF">EZS28_039369</name>
</gene>
<dbReference type="Proteomes" id="UP000324800">
    <property type="component" value="Unassembled WGS sequence"/>
</dbReference>